<evidence type="ECO:0000313" key="2">
    <source>
        <dbReference type="EMBL" id="CAH3108239.1"/>
    </source>
</evidence>
<accession>A0AAU9WAY5</accession>
<evidence type="ECO:0000256" key="1">
    <source>
        <dbReference type="SAM" id="MobiDB-lite"/>
    </source>
</evidence>
<sequence>MTSAPNEPLNQLHIDNTQDLSSKDFADLINNSLIAPMRAYNPLDTSNISTLLDEIHEYPNLNTNLADTDLLCVKEAKKPQPDPERIRTSYHAPTQRLVERTEATPRMETSQHNTSSQGENHKHLRPISLAPALSKLAEDFLVEKPIAPAVLKIIDPSQFG</sequence>
<feature type="non-terminal residue" evidence="2">
    <location>
        <position position="160"/>
    </location>
</feature>
<feature type="compositionally biased region" description="Polar residues" evidence="1">
    <location>
        <begin position="107"/>
        <end position="118"/>
    </location>
</feature>
<keyword evidence="3" id="KW-1185">Reference proteome</keyword>
<feature type="region of interest" description="Disordered" evidence="1">
    <location>
        <begin position="77"/>
        <end position="124"/>
    </location>
</feature>
<dbReference type="EMBL" id="CALNXJ010000011">
    <property type="protein sequence ID" value="CAH3108239.1"/>
    <property type="molecule type" value="Genomic_DNA"/>
</dbReference>
<organism evidence="2 3">
    <name type="scientific">Pocillopora meandrina</name>
    <dbReference type="NCBI Taxonomy" id="46732"/>
    <lineage>
        <taxon>Eukaryota</taxon>
        <taxon>Metazoa</taxon>
        <taxon>Cnidaria</taxon>
        <taxon>Anthozoa</taxon>
        <taxon>Hexacorallia</taxon>
        <taxon>Scleractinia</taxon>
        <taxon>Astrocoeniina</taxon>
        <taxon>Pocilloporidae</taxon>
        <taxon>Pocillopora</taxon>
    </lineage>
</organism>
<protein>
    <submittedName>
        <fullName evidence="2">Uncharacterized protein</fullName>
    </submittedName>
</protein>
<evidence type="ECO:0000313" key="3">
    <source>
        <dbReference type="Proteomes" id="UP001159428"/>
    </source>
</evidence>
<proteinExistence type="predicted"/>
<gene>
    <name evidence="2" type="ORF">PMEA_00003220</name>
</gene>
<feature type="compositionally biased region" description="Basic and acidic residues" evidence="1">
    <location>
        <begin position="77"/>
        <end position="87"/>
    </location>
</feature>
<name>A0AAU9WAY5_9CNID</name>
<dbReference type="AlphaFoldDB" id="A0AAU9WAY5"/>
<reference evidence="2 3" key="1">
    <citation type="submission" date="2022-05" db="EMBL/GenBank/DDBJ databases">
        <authorList>
            <consortium name="Genoscope - CEA"/>
            <person name="William W."/>
        </authorList>
    </citation>
    <scope>NUCLEOTIDE SEQUENCE [LARGE SCALE GENOMIC DNA]</scope>
</reference>
<dbReference type="Proteomes" id="UP001159428">
    <property type="component" value="Unassembled WGS sequence"/>
</dbReference>
<comment type="caution">
    <text evidence="2">The sequence shown here is derived from an EMBL/GenBank/DDBJ whole genome shotgun (WGS) entry which is preliminary data.</text>
</comment>